<protein>
    <submittedName>
        <fullName evidence="1">Uncharacterized protein</fullName>
    </submittedName>
</protein>
<reference evidence="2" key="1">
    <citation type="journal article" date="2015" name="Nat. Genet.">
        <title>The genome and transcriptome of the zoonotic hookworm Ancylostoma ceylanicum identify infection-specific gene families.</title>
        <authorList>
            <person name="Schwarz E.M."/>
            <person name="Hu Y."/>
            <person name="Antoshechkin I."/>
            <person name="Miller M.M."/>
            <person name="Sternberg P.W."/>
            <person name="Aroian R.V."/>
        </authorList>
    </citation>
    <scope>NUCLEOTIDE SEQUENCE</scope>
    <source>
        <strain evidence="2">HY135</strain>
    </source>
</reference>
<dbReference type="EMBL" id="JARK01001374">
    <property type="protein sequence ID" value="EYC15008.1"/>
    <property type="molecule type" value="Genomic_DNA"/>
</dbReference>
<evidence type="ECO:0000313" key="1">
    <source>
        <dbReference type="EMBL" id="EYC15008.1"/>
    </source>
</evidence>
<proteinExistence type="predicted"/>
<gene>
    <name evidence="1" type="primary">Acey_s0038.g3575</name>
    <name evidence="1" type="ORF">Y032_0038g3575</name>
</gene>
<dbReference type="Proteomes" id="UP000024635">
    <property type="component" value="Unassembled WGS sequence"/>
</dbReference>
<accession>A0A016UKJ4</accession>
<organism evidence="1 2">
    <name type="scientific">Ancylostoma ceylanicum</name>
    <dbReference type="NCBI Taxonomy" id="53326"/>
    <lineage>
        <taxon>Eukaryota</taxon>
        <taxon>Metazoa</taxon>
        <taxon>Ecdysozoa</taxon>
        <taxon>Nematoda</taxon>
        <taxon>Chromadorea</taxon>
        <taxon>Rhabditida</taxon>
        <taxon>Rhabditina</taxon>
        <taxon>Rhabditomorpha</taxon>
        <taxon>Strongyloidea</taxon>
        <taxon>Ancylostomatidae</taxon>
        <taxon>Ancylostomatinae</taxon>
        <taxon>Ancylostoma</taxon>
    </lineage>
</organism>
<evidence type="ECO:0000313" key="2">
    <source>
        <dbReference type="Proteomes" id="UP000024635"/>
    </source>
</evidence>
<dbReference type="AlphaFoldDB" id="A0A016UKJ4"/>
<name>A0A016UKJ4_9BILA</name>
<sequence length="73" mass="7681">MEKGAPGLNSNKKPRSCVIRSSTGEQMNACGAVVRGSLHTYTIDGSITPVANQAIHPSGVAKLVPEESEKMKD</sequence>
<keyword evidence="2" id="KW-1185">Reference proteome</keyword>
<comment type="caution">
    <text evidence="1">The sequence shown here is derived from an EMBL/GenBank/DDBJ whole genome shotgun (WGS) entry which is preliminary data.</text>
</comment>